<accession>A0A183FNY6</accession>
<evidence type="ECO:0000313" key="3">
    <source>
        <dbReference type="Proteomes" id="UP000050761"/>
    </source>
</evidence>
<feature type="compositionally biased region" description="Low complexity" evidence="1">
    <location>
        <begin position="8"/>
        <end position="43"/>
    </location>
</feature>
<feature type="region of interest" description="Disordered" evidence="1">
    <location>
        <begin position="1"/>
        <end position="48"/>
    </location>
</feature>
<dbReference type="Proteomes" id="UP000050761">
    <property type="component" value="Unassembled WGS sequence"/>
</dbReference>
<name>A0A183FNY6_HELPZ</name>
<dbReference type="EMBL" id="UZAH01026390">
    <property type="protein sequence ID" value="VDO79955.1"/>
    <property type="molecule type" value="Genomic_DNA"/>
</dbReference>
<evidence type="ECO:0000256" key="1">
    <source>
        <dbReference type="SAM" id="MobiDB-lite"/>
    </source>
</evidence>
<dbReference type="OrthoDB" id="5901772at2759"/>
<evidence type="ECO:0000313" key="2">
    <source>
        <dbReference type="EMBL" id="VDO79955.1"/>
    </source>
</evidence>
<keyword evidence="3" id="KW-1185">Reference proteome</keyword>
<sequence>MAFRPVRSTTTYTKDQTTSSTSRANNTTTTQPTTTSAQPTASQESHESGDLLFAHFAQILQRDPEVEAPILRQLVEELNQFREVAVEPDMEVLSGAVDLRGVQRSLTVIERTNALVRRRDPKVTLDRKDDLELQYASVPPDERQLLALMQKLTIALNLGSVFSIAHLGTHDYVQIDAYLRSDFYRSIRSNFTWEIYLPQ</sequence>
<proteinExistence type="predicted"/>
<gene>
    <name evidence="2" type="ORF">HPBE_LOCUS9275</name>
</gene>
<dbReference type="AlphaFoldDB" id="A0A183FNY6"/>
<protein>
    <submittedName>
        <fullName evidence="2 4">Uncharacterized protein</fullName>
    </submittedName>
</protein>
<accession>A0A3P8C583</accession>
<reference evidence="4" key="2">
    <citation type="submission" date="2019-09" db="UniProtKB">
        <authorList>
            <consortium name="WormBaseParasite"/>
        </authorList>
    </citation>
    <scope>IDENTIFICATION</scope>
</reference>
<reference evidence="2 3" key="1">
    <citation type="submission" date="2018-11" db="EMBL/GenBank/DDBJ databases">
        <authorList>
            <consortium name="Pathogen Informatics"/>
        </authorList>
    </citation>
    <scope>NUCLEOTIDE SEQUENCE [LARGE SCALE GENOMIC DNA]</scope>
</reference>
<dbReference type="WBParaSite" id="HPBE_0000927401-mRNA-1">
    <property type="protein sequence ID" value="HPBE_0000927401-mRNA-1"/>
    <property type="gene ID" value="HPBE_0000927401"/>
</dbReference>
<organism evidence="3 4">
    <name type="scientific">Heligmosomoides polygyrus</name>
    <name type="common">Parasitic roundworm</name>
    <dbReference type="NCBI Taxonomy" id="6339"/>
    <lineage>
        <taxon>Eukaryota</taxon>
        <taxon>Metazoa</taxon>
        <taxon>Ecdysozoa</taxon>
        <taxon>Nematoda</taxon>
        <taxon>Chromadorea</taxon>
        <taxon>Rhabditida</taxon>
        <taxon>Rhabditina</taxon>
        <taxon>Rhabditomorpha</taxon>
        <taxon>Strongyloidea</taxon>
        <taxon>Heligmosomidae</taxon>
        <taxon>Heligmosomoides</taxon>
    </lineage>
</organism>
<evidence type="ECO:0000313" key="4">
    <source>
        <dbReference type="WBParaSite" id="HPBE_0000927401-mRNA-1"/>
    </source>
</evidence>